<feature type="transmembrane region" description="Helical" evidence="5">
    <location>
        <begin position="84"/>
        <end position="105"/>
    </location>
</feature>
<feature type="transmembrane region" description="Helical" evidence="5">
    <location>
        <begin position="147"/>
        <end position="170"/>
    </location>
</feature>
<dbReference type="PANTHER" id="PTHR22950:SF217">
    <property type="entry name" value="AMINO ACID TRANSPORTER TRANSMEMBRANE DOMAIN-CONTAINING PROTEIN"/>
    <property type="match status" value="1"/>
</dbReference>
<evidence type="ECO:0000256" key="5">
    <source>
        <dbReference type="SAM" id="Phobius"/>
    </source>
</evidence>
<evidence type="ECO:0000259" key="6">
    <source>
        <dbReference type="Pfam" id="PF01490"/>
    </source>
</evidence>
<keyword evidence="3 5" id="KW-1133">Transmembrane helix</keyword>
<keyword evidence="4 5" id="KW-0472">Membrane</keyword>
<feature type="transmembrane region" description="Helical" evidence="5">
    <location>
        <begin position="445"/>
        <end position="466"/>
    </location>
</feature>
<sequence>MTSIDEENNDSDSKYDEIYESAEDEDKLQKQPQKTAAGLMRDAHGEIIREKGLSFLVVLLDFLKGRVSSGFLALPLAFCRAGPWSALILLFFIAFLNYYSMSLLVQCAQYHYVRLNIPYLNYGNVARETCKVSFRWVQGHGKLAKNIVNMVTLLHQFGVCSLYYKFIAVNLKEIYVNMSEDLHSGPWSNLWPWLLLIFLPMVVLNSILSMNVLSIWCIIGNVLTLLSLAVILYTLVEESHLRRDDYKLDLTVKDLPPAVGAIILVCLTQALVLPLENKIKKPRQMLGPFGVLSFGISISVLIYATVGFFGYLAYGDKVKTRITENLPKHRISTTLVKLALCLSVFASFLLQMYVIIEVLWPQIDRRMLKMSASFKLFCKLFFRALMVFICFLVAYYVPNTSRVGPLIGATTGTLLAFVFPAMIDLFTFVPLLLKQNHFREAYLRCCQNILLVLIALFIMAGGLMNIPALLEPKSVKPCCD</sequence>
<name>A0A914H2W0_GLORO</name>
<keyword evidence="2 5" id="KW-0812">Transmembrane</keyword>
<evidence type="ECO:0000256" key="1">
    <source>
        <dbReference type="ARBA" id="ARBA00004141"/>
    </source>
</evidence>
<evidence type="ECO:0000313" key="8">
    <source>
        <dbReference type="WBParaSite" id="Gr19_v10_g13484.t1"/>
    </source>
</evidence>
<dbReference type="PANTHER" id="PTHR22950">
    <property type="entry name" value="AMINO ACID TRANSPORTER"/>
    <property type="match status" value="1"/>
</dbReference>
<feature type="transmembrane region" description="Helical" evidence="5">
    <location>
        <begin position="190"/>
        <end position="208"/>
    </location>
</feature>
<protein>
    <submittedName>
        <fullName evidence="8">Amino acid transporter transmembrane domain-containing protein</fullName>
    </submittedName>
</protein>
<proteinExistence type="predicted"/>
<feature type="transmembrane region" description="Helical" evidence="5">
    <location>
        <begin position="255"/>
        <end position="275"/>
    </location>
</feature>
<dbReference type="Proteomes" id="UP000887572">
    <property type="component" value="Unplaced"/>
</dbReference>
<evidence type="ECO:0000256" key="3">
    <source>
        <dbReference type="ARBA" id="ARBA00022989"/>
    </source>
</evidence>
<dbReference type="GO" id="GO:0005774">
    <property type="term" value="C:vacuolar membrane"/>
    <property type="evidence" value="ECO:0007669"/>
    <property type="project" value="TreeGrafter"/>
</dbReference>
<feature type="domain" description="Amino acid transporter transmembrane" evidence="6">
    <location>
        <begin position="54"/>
        <end position="462"/>
    </location>
</feature>
<feature type="transmembrane region" description="Helical" evidence="5">
    <location>
        <begin position="287"/>
        <end position="314"/>
    </location>
</feature>
<evidence type="ECO:0000256" key="4">
    <source>
        <dbReference type="ARBA" id="ARBA00023136"/>
    </source>
</evidence>
<reference evidence="8" key="1">
    <citation type="submission" date="2022-11" db="UniProtKB">
        <authorList>
            <consortium name="WormBaseParasite"/>
        </authorList>
    </citation>
    <scope>IDENTIFICATION</scope>
</reference>
<evidence type="ECO:0000313" key="7">
    <source>
        <dbReference type="Proteomes" id="UP000887572"/>
    </source>
</evidence>
<dbReference type="AlphaFoldDB" id="A0A914H2W0"/>
<accession>A0A914H2W0</accession>
<organism evidence="7 8">
    <name type="scientific">Globodera rostochiensis</name>
    <name type="common">Golden nematode worm</name>
    <name type="synonym">Heterodera rostochiensis</name>
    <dbReference type="NCBI Taxonomy" id="31243"/>
    <lineage>
        <taxon>Eukaryota</taxon>
        <taxon>Metazoa</taxon>
        <taxon>Ecdysozoa</taxon>
        <taxon>Nematoda</taxon>
        <taxon>Chromadorea</taxon>
        <taxon>Rhabditida</taxon>
        <taxon>Tylenchina</taxon>
        <taxon>Tylenchomorpha</taxon>
        <taxon>Tylenchoidea</taxon>
        <taxon>Heteroderidae</taxon>
        <taxon>Heteroderinae</taxon>
        <taxon>Globodera</taxon>
    </lineage>
</organism>
<evidence type="ECO:0000256" key="2">
    <source>
        <dbReference type="ARBA" id="ARBA00022692"/>
    </source>
</evidence>
<feature type="transmembrane region" description="Helical" evidence="5">
    <location>
        <begin position="380"/>
        <end position="397"/>
    </location>
</feature>
<comment type="subcellular location">
    <subcellularLocation>
        <location evidence="1">Membrane</location>
        <topology evidence="1">Multi-pass membrane protein</topology>
    </subcellularLocation>
</comment>
<feature type="transmembrane region" description="Helical" evidence="5">
    <location>
        <begin position="334"/>
        <end position="360"/>
    </location>
</feature>
<dbReference type="WBParaSite" id="Gr19_v10_g13484.t1">
    <property type="protein sequence ID" value="Gr19_v10_g13484.t1"/>
    <property type="gene ID" value="Gr19_v10_g13484"/>
</dbReference>
<dbReference type="InterPro" id="IPR013057">
    <property type="entry name" value="AA_transpt_TM"/>
</dbReference>
<feature type="transmembrane region" description="Helical" evidence="5">
    <location>
        <begin position="409"/>
        <end position="433"/>
    </location>
</feature>
<feature type="transmembrane region" description="Helical" evidence="5">
    <location>
        <begin position="215"/>
        <end position="235"/>
    </location>
</feature>
<dbReference type="GO" id="GO:0015179">
    <property type="term" value="F:L-amino acid transmembrane transporter activity"/>
    <property type="evidence" value="ECO:0007669"/>
    <property type="project" value="TreeGrafter"/>
</dbReference>
<dbReference type="Pfam" id="PF01490">
    <property type="entry name" value="Aa_trans"/>
    <property type="match status" value="1"/>
</dbReference>
<keyword evidence="7" id="KW-1185">Reference proteome</keyword>